<evidence type="ECO:0000259" key="2">
    <source>
        <dbReference type="Pfam" id="PF03886"/>
    </source>
</evidence>
<gene>
    <name evidence="3" type="ORF">C0Z20_17800</name>
</gene>
<dbReference type="Gene3D" id="3.40.50.10610">
    <property type="entry name" value="ABC-type transport auxiliary lipoprotein component"/>
    <property type="match status" value="1"/>
</dbReference>
<dbReference type="AlphaFoldDB" id="A0A2N7X0U5"/>
<comment type="caution">
    <text evidence="3">The sequence shown here is derived from an EMBL/GenBank/DDBJ whole genome shotgun (WGS) entry which is preliminary data.</text>
</comment>
<proteinExistence type="predicted"/>
<feature type="chain" id="PRO_5014685905" description="ABC-type transport auxiliary lipoprotein component domain-containing protein" evidence="1">
    <location>
        <begin position="31"/>
        <end position="206"/>
    </location>
</feature>
<accession>A0A2N7X0U5</accession>
<evidence type="ECO:0000313" key="3">
    <source>
        <dbReference type="EMBL" id="PMS35356.1"/>
    </source>
</evidence>
<dbReference type="PROSITE" id="PS51257">
    <property type="entry name" value="PROKAR_LIPOPROTEIN"/>
    <property type="match status" value="1"/>
</dbReference>
<feature type="signal peptide" evidence="1">
    <location>
        <begin position="1"/>
        <end position="30"/>
    </location>
</feature>
<dbReference type="EMBL" id="PNYC01000011">
    <property type="protein sequence ID" value="PMS35356.1"/>
    <property type="molecule type" value="Genomic_DNA"/>
</dbReference>
<name>A0A2N7X0U5_9BURK</name>
<dbReference type="OrthoDB" id="9091832at2"/>
<keyword evidence="4" id="KW-1185">Reference proteome</keyword>
<keyword evidence="1" id="KW-0732">Signal</keyword>
<protein>
    <recommendedName>
        <fullName evidence="2">ABC-type transport auxiliary lipoprotein component domain-containing protein</fullName>
    </recommendedName>
</protein>
<organism evidence="3 4">
    <name type="scientific">Trinickia symbiotica</name>
    <dbReference type="NCBI Taxonomy" id="863227"/>
    <lineage>
        <taxon>Bacteria</taxon>
        <taxon>Pseudomonadati</taxon>
        <taxon>Pseudomonadota</taxon>
        <taxon>Betaproteobacteria</taxon>
        <taxon>Burkholderiales</taxon>
        <taxon>Burkholderiaceae</taxon>
        <taxon>Trinickia</taxon>
    </lineage>
</organism>
<dbReference type="SUPFAM" id="SSF159594">
    <property type="entry name" value="XCC0632-like"/>
    <property type="match status" value="1"/>
</dbReference>
<dbReference type="InterPro" id="IPR005586">
    <property type="entry name" value="ABC_trans_aux"/>
</dbReference>
<dbReference type="Proteomes" id="UP000235777">
    <property type="component" value="Unassembled WGS sequence"/>
</dbReference>
<dbReference type="RefSeq" id="WP_035469114.1">
    <property type="nucleotide sequence ID" value="NZ_KB890187.1"/>
</dbReference>
<evidence type="ECO:0000313" key="4">
    <source>
        <dbReference type="Proteomes" id="UP000235777"/>
    </source>
</evidence>
<reference evidence="3 4" key="1">
    <citation type="submission" date="2018-01" db="EMBL/GenBank/DDBJ databases">
        <title>Whole genome analyses suggest that Burkholderia sensu lato contains two further novel genera in the rhizoxinica-symbiotica group Mycetohabitans gen. nov., and Trinickia gen. nov.: implications for the evolution of diazotrophy and nodulation in the Burkholderiaceae.</title>
        <authorList>
            <person name="Estrada-de los Santos P."/>
            <person name="Palmer M."/>
            <person name="Chavez-Ramirez B."/>
            <person name="Beukes C."/>
            <person name="Steenkamp E.T."/>
            <person name="Hirsch A.M."/>
            <person name="Manyaka P."/>
            <person name="Maluk M."/>
            <person name="Lafos M."/>
            <person name="Crook M."/>
            <person name="Gross E."/>
            <person name="Simon M.F."/>
            <person name="Bueno dos Reis Junior F."/>
            <person name="Poole P.S."/>
            <person name="Venter S.N."/>
            <person name="James E.K."/>
        </authorList>
    </citation>
    <scope>NUCLEOTIDE SEQUENCE [LARGE SCALE GENOMIC DNA]</scope>
    <source>
        <strain evidence="3 4">JPY 581</strain>
    </source>
</reference>
<evidence type="ECO:0000256" key="1">
    <source>
        <dbReference type="SAM" id="SignalP"/>
    </source>
</evidence>
<dbReference type="STRING" id="863227.GCA_000373005_03821"/>
<dbReference type="Pfam" id="PF03886">
    <property type="entry name" value="ABC_trans_aux"/>
    <property type="match status" value="1"/>
</dbReference>
<feature type="domain" description="ABC-type transport auxiliary lipoprotein component" evidence="2">
    <location>
        <begin position="43"/>
        <end position="199"/>
    </location>
</feature>
<sequence length="206" mass="21503">MKRRTKRTRAWRKATLRLPAVTMLCATMLAAGCGHSPPTHYFALDAVPASAPIASGPLPPVQLTAVHIPAMVDRPEVVTRVAPNRLTVGDSDRWGAPLGQMMRGVLAQDLYSRLPAGAFVFPDAPAPADTRKLVVTVLDLDADANGALTLQAAWTLMAGRGAQPVLTRETTLATHGSGSGAAAQAAALSRAMGELADRISESIGGH</sequence>